<protein>
    <recommendedName>
        <fullName evidence="5">Peptidase S8/S53 domain-containing protein</fullName>
    </recommendedName>
</protein>
<dbReference type="Pfam" id="PF00082">
    <property type="entry name" value="Peptidase_S8"/>
    <property type="match status" value="1"/>
</dbReference>
<proteinExistence type="inferred from homology"/>
<dbReference type="GO" id="GO:0006508">
    <property type="term" value="P:proteolysis"/>
    <property type="evidence" value="ECO:0007669"/>
    <property type="project" value="UniProtKB-KW"/>
</dbReference>
<dbReference type="InterPro" id="IPR036852">
    <property type="entry name" value="Peptidase_S8/S53_dom_sf"/>
</dbReference>
<keyword evidence="2" id="KW-0645">Protease</keyword>
<evidence type="ECO:0000256" key="2">
    <source>
        <dbReference type="ARBA" id="ARBA00022670"/>
    </source>
</evidence>
<evidence type="ECO:0000256" key="3">
    <source>
        <dbReference type="ARBA" id="ARBA00022801"/>
    </source>
</evidence>
<sequence>MKKLILLLFFTAFSLNVFCQTIYQVGGHTLKYYNGSWTEIIDGDEINLLTNLIILKFDQSLAQRDIDLLAKTYDIRQVYSNARGFYTFDVSGSNYVSLLTSLFADHSVVSVELNHKIQLMTPPNDSYDLIYELVNYCGFPNLLWPYNYIELFDAWELSTGNPSITVAIIDNGLYVDHEDLTQGPDNYSNIWVNLIEKNGVAGTDDDGNGKIDDFFGWDFIDDDNSVMHDHFVDGHGTRIAGIIGAKSNNEIGVYGIAGGSGNEGIKLMGLKVSGSGYIQSAAVSQAIDYAVENGAKIINMSFGGSTNYPSWQSSVEYAYSENVILVASAGNYQCDSQNGCIMYPAKYDEVIAVGATTANFYTLGATEARWNPVGEFESAKGPELEIMAPGVAFTTDYSENPYNVYHSEYDFSGTTCIGSNPVVGTSKASAFVTGVIALMVSANPCLTNDDVRDILMNSNDKIGGPYDPNGHSDYMGYGRINARAALEASLSGSLTSITSNTTWNTNRTLYYNVEIESGATLTIQNCTVLASQLVKIIVKPSGKLIIDNSTITSLCDHQWQGIEVWGNHLQHQWPYNGTSYYQGYVKIDHSTISNAICAFNLWKPGDYTKTGGILIADASYFTNNTQAIRALNYKNFHPVTLAEMDYQAIIDDCKFEIKSDYNGDYRFYKHVDLARVRGVRFKGSDFSLSPTAPNVDNYNHGIAAYDAGFSANAVCRSTQIPCPEADYDKCTFSGFHHAISANNISTSNTFYVNRAVFDNNVIGIQINLVKNFIVVNSSFGVGSTTRPDCSYGIYMESSTGFSIEENTFNKKTGALCNNTVGIFTRSTRGIDDIYKNDFNGLTSGNYAKEYNYMTNYWTGLEFLCNENTGNFSDFYVEYMPLVDGDAIQARQGNRCSAAGNTFSPNATWHFYNGGDYLVGYYYRNVSNEIPDINKIYGVTRELATVQPADFCVSHYGTGDPKEKILLNDEERLQEEYNYATASLDYNGVESLYNNLIDGGSTEMTMSEVNQATPESMLSVKNDLLLSSPHLSEEVLMLVSQRTEVFPDIAIFDILAANPDELKKEELLIYLEEKENPLPDYMIEILRQVATGTSYKTVLQEEMNKHSHLKVRAANSIIRSILNSEFVNYEDLRNWLDNLGSLEADRQIINSYLTEDNYTAALNLAGTLAAKYNLSGIDLEVNDAYLSCLNLVISLESTGRDYSELTFEEISFLEETIAGNLGYASDMAKSIKTRYNSISNCDCPIIEESNQKSGIINTNKLASDYGFSVSVNPNPASKWITFNYTLPLNETSGVIEIKDLNGKSLKTISLNGNKGQAIWDVSDLPSCQLIYYSTSGGFITSGKIIIVK</sequence>
<name>A0A644X8I6_9ZZZZ</name>
<reference evidence="6" key="1">
    <citation type="submission" date="2019-08" db="EMBL/GenBank/DDBJ databases">
        <authorList>
            <person name="Kucharzyk K."/>
            <person name="Murdoch R.W."/>
            <person name="Higgins S."/>
            <person name="Loffler F."/>
        </authorList>
    </citation>
    <scope>NUCLEOTIDE SEQUENCE</scope>
</reference>
<accession>A0A644X8I6</accession>
<evidence type="ECO:0000313" key="6">
    <source>
        <dbReference type="EMBL" id="MPM12485.1"/>
    </source>
</evidence>
<dbReference type="PROSITE" id="PS00137">
    <property type="entry name" value="SUBTILASE_HIS"/>
    <property type="match status" value="1"/>
</dbReference>
<evidence type="ECO:0000256" key="4">
    <source>
        <dbReference type="ARBA" id="ARBA00022825"/>
    </source>
</evidence>
<dbReference type="InterPro" id="IPR000209">
    <property type="entry name" value="Peptidase_S8/S53_dom"/>
</dbReference>
<dbReference type="GO" id="GO:0004252">
    <property type="term" value="F:serine-type endopeptidase activity"/>
    <property type="evidence" value="ECO:0007669"/>
    <property type="project" value="InterPro"/>
</dbReference>
<comment type="caution">
    <text evidence="6">The sequence shown here is derived from an EMBL/GenBank/DDBJ whole genome shotgun (WGS) entry which is preliminary data.</text>
</comment>
<dbReference type="Gene3D" id="3.40.50.200">
    <property type="entry name" value="Peptidase S8/S53 domain"/>
    <property type="match status" value="1"/>
</dbReference>
<dbReference type="SUPFAM" id="SSF52743">
    <property type="entry name" value="Subtilisin-like"/>
    <property type="match status" value="1"/>
</dbReference>
<dbReference type="PANTHER" id="PTHR43806:SF11">
    <property type="entry name" value="CEREVISIN-RELATED"/>
    <property type="match status" value="1"/>
</dbReference>
<dbReference type="EMBL" id="VSSQ01001978">
    <property type="protein sequence ID" value="MPM12485.1"/>
    <property type="molecule type" value="Genomic_DNA"/>
</dbReference>
<organism evidence="6">
    <name type="scientific">bioreactor metagenome</name>
    <dbReference type="NCBI Taxonomy" id="1076179"/>
    <lineage>
        <taxon>unclassified sequences</taxon>
        <taxon>metagenomes</taxon>
        <taxon>ecological metagenomes</taxon>
    </lineage>
</organism>
<dbReference type="PANTHER" id="PTHR43806">
    <property type="entry name" value="PEPTIDASE S8"/>
    <property type="match status" value="1"/>
</dbReference>
<feature type="domain" description="Peptidase S8/S53" evidence="5">
    <location>
        <begin position="164"/>
        <end position="478"/>
    </location>
</feature>
<dbReference type="InterPro" id="IPR050131">
    <property type="entry name" value="Peptidase_S8_subtilisin-like"/>
</dbReference>
<dbReference type="PROSITE" id="PS51892">
    <property type="entry name" value="SUBTILASE"/>
    <property type="match status" value="1"/>
</dbReference>
<dbReference type="InterPro" id="IPR015500">
    <property type="entry name" value="Peptidase_S8_subtilisin-rel"/>
</dbReference>
<comment type="similarity">
    <text evidence="1">Belongs to the peptidase S8 family.</text>
</comment>
<keyword evidence="4" id="KW-0720">Serine protease</keyword>
<dbReference type="PRINTS" id="PR00723">
    <property type="entry name" value="SUBTILISIN"/>
</dbReference>
<evidence type="ECO:0000256" key="1">
    <source>
        <dbReference type="ARBA" id="ARBA00011073"/>
    </source>
</evidence>
<dbReference type="InterPro" id="IPR022398">
    <property type="entry name" value="Peptidase_S8_His-AS"/>
</dbReference>
<keyword evidence="3" id="KW-0378">Hydrolase</keyword>
<gene>
    <name evidence="6" type="ORF">SDC9_58838</name>
</gene>
<evidence type="ECO:0000259" key="5">
    <source>
        <dbReference type="Pfam" id="PF00082"/>
    </source>
</evidence>